<dbReference type="SUPFAM" id="SSF47661">
    <property type="entry name" value="t-snare proteins"/>
    <property type="match status" value="1"/>
</dbReference>
<proteinExistence type="predicted"/>
<name>A0A1J4JW04_9EUKA</name>
<dbReference type="EMBL" id="MLAK01000910">
    <property type="protein sequence ID" value="OHT01469.1"/>
    <property type="molecule type" value="Genomic_DNA"/>
</dbReference>
<keyword evidence="3" id="KW-0333">Golgi apparatus</keyword>
<dbReference type="GO" id="GO:0048193">
    <property type="term" value="P:Golgi vesicle transport"/>
    <property type="evidence" value="ECO:0007669"/>
    <property type="project" value="InterPro"/>
</dbReference>
<evidence type="ECO:0000256" key="3">
    <source>
        <dbReference type="ARBA" id="ARBA00023034"/>
    </source>
</evidence>
<keyword evidence="2" id="KW-0813">Transport</keyword>
<dbReference type="Gene3D" id="1.20.5.110">
    <property type="match status" value="1"/>
</dbReference>
<dbReference type="SUPFAM" id="SSF58038">
    <property type="entry name" value="SNARE fusion complex"/>
    <property type="match status" value="1"/>
</dbReference>
<feature type="domain" description="T-SNARE coiled-coil homology" evidence="5">
    <location>
        <begin position="137"/>
        <end position="199"/>
    </location>
</feature>
<evidence type="ECO:0000256" key="2">
    <source>
        <dbReference type="ARBA" id="ARBA00022927"/>
    </source>
</evidence>
<dbReference type="OrthoDB" id="546861at2759"/>
<dbReference type="AlphaFoldDB" id="A0A1J4JW04"/>
<dbReference type="GO" id="GO:0015031">
    <property type="term" value="P:protein transport"/>
    <property type="evidence" value="ECO:0007669"/>
    <property type="project" value="UniProtKB-KW"/>
</dbReference>
<dbReference type="Proteomes" id="UP000179807">
    <property type="component" value="Unassembled WGS sequence"/>
</dbReference>
<dbReference type="InterPro" id="IPR015260">
    <property type="entry name" value="Syntaxin-6/10/61_N"/>
</dbReference>
<comment type="subcellular location">
    <subcellularLocation>
        <location evidence="1">Golgi apparatus membrane</location>
        <topology evidence="1">Single-pass type IV membrane protein</topology>
    </subcellularLocation>
</comment>
<keyword evidence="4" id="KW-0812">Transmembrane</keyword>
<evidence type="ECO:0000256" key="4">
    <source>
        <dbReference type="SAM" id="Phobius"/>
    </source>
</evidence>
<evidence type="ECO:0000313" key="7">
    <source>
        <dbReference type="Proteomes" id="UP000179807"/>
    </source>
</evidence>
<keyword evidence="4" id="KW-1133">Transmembrane helix</keyword>
<comment type="caution">
    <text evidence="6">The sequence shown here is derived from an EMBL/GenBank/DDBJ whole genome shotgun (WGS) entry which is preliminary data.</text>
</comment>
<evidence type="ECO:0000259" key="5">
    <source>
        <dbReference type="PROSITE" id="PS50192"/>
    </source>
</evidence>
<dbReference type="Gene3D" id="1.20.58.90">
    <property type="match status" value="1"/>
</dbReference>
<dbReference type="RefSeq" id="XP_068354605.1">
    <property type="nucleotide sequence ID" value="XM_068508078.1"/>
</dbReference>
<keyword evidence="4" id="KW-0472">Membrane</keyword>
<dbReference type="SMART" id="SM00397">
    <property type="entry name" value="t_SNARE"/>
    <property type="match status" value="1"/>
</dbReference>
<evidence type="ECO:0000256" key="1">
    <source>
        <dbReference type="ARBA" id="ARBA00004409"/>
    </source>
</evidence>
<dbReference type="GO" id="GO:0000139">
    <property type="term" value="C:Golgi membrane"/>
    <property type="evidence" value="ECO:0007669"/>
    <property type="project" value="UniProtKB-SubCell"/>
</dbReference>
<dbReference type="CDD" id="cd15841">
    <property type="entry name" value="SNARE_Qc"/>
    <property type="match status" value="1"/>
</dbReference>
<reference evidence="6" key="1">
    <citation type="submission" date="2016-10" db="EMBL/GenBank/DDBJ databases">
        <authorList>
            <person name="Benchimol M."/>
            <person name="Almeida L.G."/>
            <person name="Vasconcelos A.T."/>
            <person name="Perreira-Neves A."/>
            <person name="Rosa I.A."/>
            <person name="Tasca T."/>
            <person name="Bogo M.R."/>
            <person name="de Souza W."/>
        </authorList>
    </citation>
    <scope>NUCLEOTIDE SEQUENCE [LARGE SCALE GENOMIC DNA]</scope>
    <source>
        <strain evidence="6">K</strain>
    </source>
</reference>
<dbReference type="InterPro" id="IPR000727">
    <property type="entry name" value="T_SNARE_dom"/>
</dbReference>
<keyword evidence="7" id="KW-1185">Reference proteome</keyword>
<dbReference type="VEuPathDB" id="TrichDB:TRFO_31695"/>
<organism evidence="6 7">
    <name type="scientific">Tritrichomonas foetus</name>
    <dbReference type="NCBI Taxonomy" id="1144522"/>
    <lineage>
        <taxon>Eukaryota</taxon>
        <taxon>Metamonada</taxon>
        <taxon>Parabasalia</taxon>
        <taxon>Tritrichomonadida</taxon>
        <taxon>Tritrichomonadidae</taxon>
        <taxon>Tritrichomonas</taxon>
    </lineage>
</organism>
<dbReference type="Pfam" id="PF09177">
    <property type="entry name" value="STX6_10_61_N"/>
    <property type="match status" value="1"/>
</dbReference>
<feature type="transmembrane region" description="Helical" evidence="4">
    <location>
        <begin position="206"/>
        <end position="225"/>
    </location>
</feature>
<protein>
    <recommendedName>
        <fullName evidence="5">t-SNARE coiled-coil homology domain-containing protein</fullName>
    </recommendedName>
</protein>
<accession>A0A1J4JW04</accession>
<dbReference type="InterPro" id="IPR010989">
    <property type="entry name" value="SNARE"/>
</dbReference>
<keyword evidence="2" id="KW-0653">Protein transport</keyword>
<sequence length="226" mass="25933">MSLLDVDPYFLNQKEVITSVTQLRQMLSDRDDMLHDLRGVNPDVFKSVGNNMLKELQQARNLLQDIRDSINIVRSNPSRFQISEMELNNRDSFYQSSIKELEDIETQMNTQTANQRVQFTFQPVPIPQEEISPNPTFQLEQRHEEKIDQIADNVNEQLQIGKMIIDEIEEHSKIIIDLDNGIDNANDAMKKVTNQITQLIENEGKVPTLLVAGLSLALIVMLFIIA</sequence>
<dbReference type="PROSITE" id="PS50192">
    <property type="entry name" value="T_SNARE"/>
    <property type="match status" value="1"/>
</dbReference>
<dbReference type="GeneID" id="94842782"/>
<gene>
    <name evidence="6" type="ORF">TRFO_31695</name>
</gene>
<evidence type="ECO:0000313" key="6">
    <source>
        <dbReference type="EMBL" id="OHT01469.1"/>
    </source>
</evidence>